<protein>
    <submittedName>
        <fullName evidence="3">Sulfonate ABC transporter substrate-binding protein</fullName>
    </submittedName>
</protein>
<comment type="caution">
    <text evidence="3">The sequence shown here is derived from an EMBL/GenBank/DDBJ whole genome shotgun (WGS) entry which is preliminary data.</text>
</comment>
<evidence type="ECO:0000313" key="3">
    <source>
        <dbReference type="EMBL" id="RUT29259.1"/>
    </source>
</evidence>
<name>A0A433X5B4_9HYPH</name>
<dbReference type="PANTHER" id="PTHR31528:SF15">
    <property type="entry name" value="RIBOFLAVIN-BINDING PROTEIN RIBY"/>
    <property type="match status" value="1"/>
</dbReference>
<dbReference type="Gene3D" id="3.40.190.10">
    <property type="entry name" value="Periplasmic binding protein-like II"/>
    <property type="match status" value="2"/>
</dbReference>
<keyword evidence="4" id="KW-1185">Reference proteome</keyword>
<dbReference type="Proteomes" id="UP000281547">
    <property type="component" value="Unassembled WGS sequence"/>
</dbReference>
<gene>
    <name evidence="3" type="ORF">EMQ25_14110</name>
</gene>
<organism evidence="3 4">
    <name type="scientific">Arsenicitalea aurantiaca</name>
    <dbReference type="NCBI Taxonomy" id="1783274"/>
    <lineage>
        <taxon>Bacteria</taxon>
        <taxon>Pseudomonadati</taxon>
        <taxon>Pseudomonadota</taxon>
        <taxon>Alphaproteobacteria</taxon>
        <taxon>Hyphomicrobiales</taxon>
        <taxon>Devosiaceae</taxon>
        <taxon>Arsenicitalea</taxon>
    </lineage>
</organism>
<feature type="signal peptide" evidence="1">
    <location>
        <begin position="1"/>
        <end position="23"/>
    </location>
</feature>
<dbReference type="SUPFAM" id="SSF53850">
    <property type="entry name" value="Periplasmic binding protein-like II"/>
    <property type="match status" value="1"/>
</dbReference>
<evidence type="ECO:0000259" key="2">
    <source>
        <dbReference type="Pfam" id="PF09084"/>
    </source>
</evidence>
<dbReference type="InterPro" id="IPR015168">
    <property type="entry name" value="SsuA/THI5"/>
</dbReference>
<dbReference type="Pfam" id="PF09084">
    <property type="entry name" value="NMT1"/>
    <property type="match status" value="1"/>
</dbReference>
<dbReference type="InterPro" id="IPR027939">
    <property type="entry name" value="NMT1/THI5"/>
</dbReference>
<evidence type="ECO:0000313" key="4">
    <source>
        <dbReference type="Proteomes" id="UP000281547"/>
    </source>
</evidence>
<evidence type="ECO:0000256" key="1">
    <source>
        <dbReference type="SAM" id="SignalP"/>
    </source>
</evidence>
<reference evidence="3 4" key="1">
    <citation type="journal article" date="2016" name="Int. J. Syst. Evol. Microbiol.">
        <title>Arsenicitalea aurantiaca gen. nov., sp. nov., a new member of the family Hyphomicrobiaceae, isolated from high-arsenic sediment.</title>
        <authorList>
            <person name="Mu Y."/>
            <person name="Zhou L."/>
            <person name="Zeng X.C."/>
            <person name="Liu L."/>
            <person name="Pan Y."/>
            <person name="Chen X."/>
            <person name="Wang J."/>
            <person name="Li S."/>
            <person name="Li W.J."/>
            <person name="Wang Y."/>
        </authorList>
    </citation>
    <scope>NUCLEOTIDE SEQUENCE [LARGE SCALE GENOMIC DNA]</scope>
    <source>
        <strain evidence="3 4">42-50</strain>
    </source>
</reference>
<dbReference type="RefSeq" id="WP_127189249.1">
    <property type="nucleotide sequence ID" value="NZ_RZNJ01000005.1"/>
</dbReference>
<sequence length="328" mass="34297">MTMIGKGLAGAFAALLMSGAALAPASAQDDVSLRLNWLMSGVHSIFYLGVEQGFYEEEGINLTIGEGQGSARTVQVVATGGDTFGLADGGSVIAGVSRGAPLKAVLGVLNTSPFGISFRADAGVETIKDIEGKTIAATAGEASMALLPAIWQANDIDESQVSILNVDGPGKLVAVLEGRTQGLLAGLEGQVVILNQRGLDQTVFSFAELGVNTEGLTIVANDNMISDNPDLVERFVRATRRAMEATIADPEAAIDAAMAAKPEAERALLAEQLEVSITLMPSPVEPDLPLGQMSAADWERTLELVTAYQDVQTDLPADSFYTNQFIAQ</sequence>
<feature type="chain" id="PRO_5019030866" evidence="1">
    <location>
        <begin position="24"/>
        <end position="328"/>
    </location>
</feature>
<feature type="domain" description="SsuA/THI5-like" evidence="2">
    <location>
        <begin position="42"/>
        <end position="253"/>
    </location>
</feature>
<accession>A0A433X5B4</accession>
<dbReference type="EMBL" id="RZNJ01000005">
    <property type="protein sequence ID" value="RUT29259.1"/>
    <property type="molecule type" value="Genomic_DNA"/>
</dbReference>
<dbReference type="PANTHER" id="PTHR31528">
    <property type="entry name" value="4-AMINO-5-HYDROXYMETHYL-2-METHYLPYRIMIDINE PHOSPHATE SYNTHASE THI11-RELATED"/>
    <property type="match status" value="1"/>
</dbReference>
<proteinExistence type="predicted"/>
<keyword evidence="1" id="KW-0732">Signal</keyword>
<dbReference type="AlphaFoldDB" id="A0A433X5B4"/>
<dbReference type="GO" id="GO:0009228">
    <property type="term" value="P:thiamine biosynthetic process"/>
    <property type="evidence" value="ECO:0007669"/>
    <property type="project" value="InterPro"/>
</dbReference>
<dbReference type="OrthoDB" id="5372616at2"/>